<organism evidence="2 3">
    <name type="scientific">Vulcanisaeta souniana JCM 11219</name>
    <dbReference type="NCBI Taxonomy" id="1293586"/>
    <lineage>
        <taxon>Archaea</taxon>
        <taxon>Thermoproteota</taxon>
        <taxon>Thermoprotei</taxon>
        <taxon>Thermoproteales</taxon>
        <taxon>Thermoproteaceae</taxon>
        <taxon>Vulcanisaeta</taxon>
    </lineage>
</organism>
<reference evidence="2" key="2">
    <citation type="submission" date="2020-09" db="EMBL/GenBank/DDBJ databases">
        <authorList>
            <person name="Sun Q."/>
            <person name="Ohkuma M."/>
        </authorList>
    </citation>
    <scope>NUCLEOTIDE SEQUENCE</scope>
    <source>
        <strain evidence="2">JCM 11219</strain>
    </source>
</reference>
<dbReference type="SMART" id="SM00882">
    <property type="entry name" value="CoA_trans"/>
    <property type="match status" value="1"/>
</dbReference>
<accession>A0A830E7U9</accession>
<dbReference type="PANTHER" id="PTHR43293:SF3">
    <property type="entry name" value="CHOLESTEROL RING-CLEAVING HYDROLASE IPDB SUBUNIT"/>
    <property type="match status" value="1"/>
</dbReference>
<evidence type="ECO:0000313" key="2">
    <source>
        <dbReference type="EMBL" id="GGI72287.1"/>
    </source>
</evidence>
<dbReference type="RefSeq" id="WP_188602665.1">
    <property type="nucleotide sequence ID" value="NZ_AP026830.1"/>
</dbReference>
<evidence type="ECO:0000313" key="4">
    <source>
        <dbReference type="Proteomes" id="UP001060771"/>
    </source>
</evidence>
<dbReference type="GO" id="GO:0008410">
    <property type="term" value="F:CoA-transferase activity"/>
    <property type="evidence" value="ECO:0007669"/>
    <property type="project" value="InterPro"/>
</dbReference>
<dbReference type="InterPro" id="IPR037171">
    <property type="entry name" value="NagB/RpiA_transferase-like"/>
</dbReference>
<dbReference type="SUPFAM" id="SSF100950">
    <property type="entry name" value="NagB/RpiA/CoA transferase-like"/>
    <property type="match status" value="1"/>
</dbReference>
<dbReference type="InterPro" id="IPR004165">
    <property type="entry name" value="CoA_trans_fam_I"/>
</dbReference>
<dbReference type="GeneID" id="76205966"/>
<dbReference type="EMBL" id="AP026830">
    <property type="protein sequence ID" value="BDR91320.1"/>
    <property type="molecule type" value="Genomic_DNA"/>
</dbReference>
<dbReference type="EMBL" id="BMNM01000002">
    <property type="protein sequence ID" value="GGI72287.1"/>
    <property type="molecule type" value="Genomic_DNA"/>
</dbReference>
<evidence type="ECO:0000313" key="3">
    <source>
        <dbReference type="Proteomes" id="UP000657075"/>
    </source>
</evidence>
<sequence>MADMDNVIKCMATQLRNGDITYTGLASVPAILAIELARYWGLNTWFINVAEIYEPKDIVITPSSGDPYSFIDGKGFFVSLDAFDLARRGQLDVMFFSAAQLDRRGNMNLSVIGSYERPRVRLPGGAAAAYLYRRARRVVMWLREHSRRTLVERVDFITAPGPTKQGPTLIVCTPKAMFVFDRDSGELMLTGLFPSVSVDDVINNMAFRPRIKEPLSVLEPVTNEELQFLNKLDPASVRYS</sequence>
<reference evidence="4" key="3">
    <citation type="submission" date="2022-09" db="EMBL/GenBank/DDBJ databases">
        <title>Complete genome sequence of Vulcanisaeta souniana.</title>
        <authorList>
            <person name="Kato S."/>
            <person name="Itoh T."/>
            <person name="Ohkuma M."/>
        </authorList>
    </citation>
    <scope>NUCLEOTIDE SEQUENCE [LARGE SCALE GENOMIC DNA]</scope>
    <source>
        <strain evidence="4">JCM 11219</strain>
    </source>
</reference>
<dbReference type="OrthoDB" id="9252at2157"/>
<reference evidence="2" key="1">
    <citation type="journal article" date="2014" name="Int. J. Syst. Evol. Microbiol.">
        <title>Complete genome sequence of Corynebacterium casei LMG S-19264T (=DSM 44701T), isolated from a smear-ripened cheese.</title>
        <authorList>
            <consortium name="US DOE Joint Genome Institute (JGI-PGF)"/>
            <person name="Walter F."/>
            <person name="Albersmeier A."/>
            <person name="Kalinowski J."/>
            <person name="Ruckert C."/>
        </authorList>
    </citation>
    <scope>NUCLEOTIDE SEQUENCE</scope>
    <source>
        <strain evidence="2">JCM 11219</strain>
    </source>
</reference>
<name>A0A830E7U9_9CREN</name>
<keyword evidence="4" id="KW-1185">Reference proteome</keyword>
<evidence type="ECO:0000313" key="1">
    <source>
        <dbReference type="EMBL" id="BDR91320.1"/>
    </source>
</evidence>
<protein>
    <submittedName>
        <fullName evidence="2">CoA-transferase</fullName>
    </submittedName>
</protein>
<dbReference type="AlphaFoldDB" id="A0A830E7U9"/>
<dbReference type="PANTHER" id="PTHR43293">
    <property type="entry name" value="ACETATE COA-TRANSFERASE YDIF"/>
    <property type="match status" value="1"/>
</dbReference>
<dbReference type="Proteomes" id="UP001060771">
    <property type="component" value="Chromosome"/>
</dbReference>
<dbReference type="Proteomes" id="UP000657075">
    <property type="component" value="Unassembled WGS sequence"/>
</dbReference>
<dbReference type="Gene3D" id="3.40.1080.10">
    <property type="entry name" value="Glutaconate Coenzyme A-transferase"/>
    <property type="match status" value="1"/>
</dbReference>
<proteinExistence type="predicted"/>
<reference evidence="1" key="4">
    <citation type="journal article" date="2023" name="Microbiol. Resour. Announc.">
        <title>Complete Genome Sequence of Vulcanisaeta souniana Strain IC-059, a Hyperthermophilic Archaeon Isolated from Hot Spring Water in Japan.</title>
        <authorList>
            <person name="Kato S."/>
            <person name="Itoh T."/>
            <person name="Wu L."/>
            <person name="Ma J."/>
            <person name="Ohkuma M."/>
        </authorList>
    </citation>
    <scope>NUCLEOTIDE SEQUENCE</scope>
    <source>
        <strain evidence="1">JCM 11219</strain>
    </source>
</reference>
<dbReference type="Pfam" id="PF01144">
    <property type="entry name" value="CoA_trans"/>
    <property type="match status" value="1"/>
</dbReference>
<gene>
    <name evidence="2" type="ORF">GCM10007112_06340</name>
    <name evidence="1" type="ORF">Vsou_04130</name>
</gene>